<dbReference type="OrthoDB" id="8549906at2"/>
<accession>A0A1I3JDP7</accession>
<dbReference type="SUPFAM" id="SSF48113">
    <property type="entry name" value="Heme-dependent peroxidases"/>
    <property type="match status" value="1"/>
</dbReference>
<reference evidence="6" key="1">
    <citation type="submission" date="2016-10" db="EMBL/GenBank/DDBJ databases">
        <authorList>
            <person name="Varghese N."/>
            <person name="Submissions S."/>
        </authorList>
    </citation>
    <scope>NUCLEOTIDE SEQUENCE [LARGE SCALE GENOMIC DNA]</scope>
    <source>
        <strain evidence="6">DSM 26348</strain>
    </source>
</reference>
<dbReference type="GO" id="GO:0005576">
    <property type="term" value="C:extracellular region"/>
    <property type="evidence" value="ECO:0007669"/>
    <property type="project" value="UniProtKB-SubCell"/>
</dbReference>
<sequence>MPARRHAHGGRSQYFIEGEGIKTVVLNLAHRMGDLPMLAAAGQLPLTIVPPPPDPAREFRFCRMFPALSPFEPDDDGLIELGRRMEDPDGAPAGDASIPAGMTYLGQFIDHDITLDLTDPFPTAALNPQDIENGRSPSLDLDNVYGFGPSHPLNTVPYEADQIHLTVGQTTGRTLFNVPDSFPNDLPRNPAIGTDPRQARIGDPRNDENLAVAQTHVAFLKFHNKVADSLPFGTTDPFRAAQRTVRQHYQSVVLHDFLPRLVDPTTYHDVLQHGRRFFMANGIPSGQPLCMPVEFSVAAYRLGHSLIRNAYQWNKVFRTGGPGPAASLDLLFEFSEVSTHLGLFAEPTIPSDWIIRWNGFHDFTGIPDIANHPEFNFARKIDTRLARRLDNLPEFAAQIEVHMRSLAARNLLRGKFIGLPTGQAVANEIAVISLTPAQIATGPLASIITARGFDTLTPLWFYILKEAEVIENGERLGPVGSRILVETFHALVEGSDDSILQTPGWKPTLQSVSPDKFTFADLLAFVDDINPIGN</sequence>
<evidence type="ECO:0000256" key="4">
    <source>
        <dbReference type="SAM" id="MobiDB-lite"/>
    </source>
</evidence>
<feature type="region of interest" description="Disordered" evidence="4">
    <location>
        <begin position="181"/>
        <end position="203"/>
    </location>
</feature>
<dbReference type="AlphaFoldDB" id="A0A1I3JDP7"/>
<keyword evidence="2" id="KW-0964">Secreted</keyword>
<dbReference type="GO" id="GO:0004601">
    <property type="term" value="F:peroxidase activity"/>
    <property type="evidence" value="ECO:0007669"/>
    <property type="project" value="UniProtKB-KW"/>
</dbReference>
<dbReference type="PANTHER" id="PTHR11475">
    <property type="entry name" value="OXIDASE/PEROXIDASE"/>
    <property type="match status" value="1"/>
</dbReference>
<evidence type="ECO:0000313" key="5">
    <source>
        <dbReference type="EMBL" id="SFI58276.1"/>
    </source>
</evidence>
<dbReference type="Pfam" id="PF03098">
    <property type="entry name" value="An_peroxidase"/>
    <property type="match status" value="1"/>
</dbReference>
<dbReference type="STRING" id="1576369.SAMN05421753_110139"/>
<dbReference type="InterPro" id="IPR010255">
    <property type="entry name" value="Haem_peroxidase_sf"/>
</dbReference>
<comment type="subcellular location">
    <subcellularLocation>
        <location evidence="1">Secreted</location>
    </subcellularLocation>
</comment>
<keyword evidence="6" id="KW-1185">Reference proteome</keyword>
<evidence type="ECO:0000256" key="2">
    <source>
        <dbReference type="ARBA" id="ARBA00022525"/>
    </source>
</evidence>
<name>A0A1I3JDP7_9PLAN</name>
<dbReference type="Proteomes" id="UP000199518">
    <property type="component" value="Unassembled WGS sequence"/>
</dbReference>
<protein>
    <submittedName>
        <fullName evidence="5">Animal haem peroxidase</fullName>
    </submittedName>
</protein>
<keyword evidence="3" id="KW-0325">Glycoprotein</keyword>
<dbReference type="CDD" id="cd09819">
    <property type="entry name" value="An_peroxidase_bacterial_1"/>
    <property type="match status" value="1"/>
</dbReference>
<keyword evidence="5" id="KW-0560">Oxidoreductase</keyword>
<dbReference type="PANTHER" id="PTHR11475:SF4">
    <property type="entry name" value="CHORION PEROXIDASE"/>
    <property type="match status" value="1"/>
</dbReference>
<organism evidence="5 6">
    <name type="scientific">Planctomicrobium piriforme</name>
    <dbReference type="NCBI Taxonomy" id="1576369"/>
    <lineage>
        <taxon>Bacteria</taxon>
        <taxon>Pseudomonadati</taxon>
        <taxon>Planctomycetota</taxon>
        <taxon>Planctomycetia</taxon>
        <taxon>Planctomycetales</taxon>
        <taxon>Planctomycetaceae</taxon>
        <taxon>Planctomicrobium</taxon>
    </lineage>
</organism>
<dbReference type="EMBL" id="FOQD01000010">
    <property type="protein sequence ID" value="SFI58276.1"/>
    <property type="molecule type" value="Genomic_DNA"/>
</dbReference>
<dbReference type="InterPro" id="IPR037120">
    <property type="entry name" value="Haem_peroxidase_sf_animal"/>
</dbReference>
<dbReference type="InterPro" id="IPR019791">
    <property type="entry name" value="Haem_peroxidase_animal"/>
</dbReference>
<evidence type="ECO:0000256" key="3">
    <source>
        <dbReference type="ARBA" id="ARBA00023180"/>
    </source>
</evidence>
<dbReference type="Gene3D" id="1.10.640.10">
    <property type="entry name" value="Haem peroxidase domain superfamily, animal type"/>
    <property type="match status" value="1"/>
</dbReference>
<gene>
    <name evidence="5" type="ORF">SAMN05421753_110139</name>
</gene>
<keyword evidence="5" id="KW-0575">Peroxidase</keyword>
<dbReference type="GO" id="GO:0006979">
    <property type="term" value="P:response to oxidative stress"/>
    <property type="evidence" value="ECO:0007669"/>
    <property type="project" value="InterPro"/>
</dbReference>
<dbReference type="GO" id="GO:0020037">
    <property type="term" value="F:heme binding"/>
    <property type="evidence" value="ECO:0007669"/>
    <property type="project" value="InterPro"/>
</dbReference>
<dbReference type="RefSeq" id="WP_092051257.1">
    <property type="nucleotide sequence ID" value="NZ_FOQD01000010.1"/>
</dbReference>
<proteinExistence type="predicted"/>
<evidence type="ECO:0000256" key="1">
    <source>
        <dbReference type="ARBA" id="ARBA00004613"/>
    </source>
</evidence>
<evidence type="ECO:0000313" key="6">
    <source>
        <dbReference type="Proteomes" id="UP000199518"/>
    </source>
</evidence>